<evidence type="ECO:0000259" key="3">
    <source>
        <dbReference type="Pfam" id="PF01266"/>
    </source>
</evidence>
<feature type="domain" description="FAD dependent oxidoreductase" evidence="3">
    <location>
        <begin position="10"/>
        <end position="383"/>
    </location>
</feature>
<keyword evidence="2" id="KW-1133">Transmembrane helix</keyword>
<sequence length="418" mass="44216">MSGSTRIGSDVIVIGGGIMGCATALFLRQRHRLQVTLLERDVCGARASGINFGGVRRQGRAIAQLPLAQRSQQLWGRLRSLIGTDGEYERSGHFKMAFTAAHMQALAEYAQRSKDYGLNLQLIEGRSALQKHLPAVGARIVGGSLCPEDGQANPRLVAPAFAQAARRHGVDVREHTTACAVEHDGQRFIVHAAPTQHTARPGAAAAPSLRACAPVLVNCAGAWAAPFAAQWGEAVPMHTIAPAMGVTEPLPFFLPWSLGVEGGSIYLRQVRRGNIVFGGGRGHLFPAPGAAPAHTCDAPGQLPEHARTTQGALLAQMARLSTLLPQLAHAQLIRTWSGNEGSLPDDQPILGPSLRRPGLYHAFGFCGAGFQLGPGVGEVLAELIAQGRTDTPLQAFAIDRFCTSGAAQPRTTHEGDTP</sequence>
<dbReference type="PANTHER" id="PTHR13847">
    <property type="entry name" value="SARCOSINE DEHYDROGENASE-RELATED"/>
    <property type="match status" value="1"/>
</dbReference>
<evidence type="ECO:0000256" key="1">
    <source>
        <dbReference type="ARBA" id="ARBA00023002"/>
    </source>
</evidence>
<dbReference type="RefSeq" id="WP_095540767.1">
    <property type="nucleotide sequence ID" value="NZ_NSJB01000016.1"/>
</dbReference>
<dbReference type="InterPro" id="IPR006076">
    <property type="entry name" value="FAD-dep_OxRdtase"/>
</dbReference>
<comment type="caution">
    <text evidence="4">The sequence shown here is derived from an EMBL/GenBank/DDBJ whole genome shotgun (WGS) entry which is preliminary data.</text>
</comment>
<dbReference type="GO" id="GO:0005737">
    <property type="term" value="C:cytoplasm"/>
    <property type="evidence" value="ECO:0007669"/>
    <property type="project" value="TreeGrafter"/>
</dbReference>
<dbReference type="Pfam" id="PF01266">
    <property type="entry name" value="DAO"/>
    <property type="match status" value="1"/>
</dbReference>
<dbReference type="PANTHER" id="PTHR13847:SF287">
    <property type="entry name" value="FAD-DEPENDENT OXIDOREDUCTASE DOMAIN-CONTAINING PROTEIN 1"/>
    <property type="match status" value="1"/>
</dbReference>
<reference evidence="4 5" key="1">
    <citation type="submission" date="2017-08" db="EMBL/GenBank/DDBJ databases">
        <title>WGS of Clinical strains of the CDC Group NO-1 linked to zoonotic infections in humans.</title>
        <authorList>
            <person name="Bernier A.-M."/>
            <person name="Bernard K."/>
        </authorList>
    </citation>
    <scope>NUCLEOTIDE SEQUENCE [LARGE SCALE GENOMIC DNA]</scope>
    <source>
        <strain evidence="4 5">NML00-0135</strain>
    </source>
</reference>
<dbReference type="GO" id="GO:0016491">
    <property type="term" value="F:oxidoreductase activity"/>
    <property type="evidence" value="ECO:0007669"/>
    <property type="project" value="UniProtKB-KW"/>
</dbReference>
<keyword evidence="1" id="KW-0560">Oxidoreductase</keyword>
<accession>A0A2A2A9G0</accession>
<dbReference type="AlphaFoldDB" id="A0A2A2A9G0"/>
<evidence type="ECO:0000313" key="5">
    <source>
        <dbReference type="Proteomes" id="UP000218054"/>
    </source>
</evidence>
<keyword evidence="5" id="KW-1185">Reference proteome</keyword>
<dbReference type="Gene3D" id="3.50.50.60">
    <property type="entry name" value="FAD/NAD(P)-binding domain"/>
    <property type="match status" value="1"/>
</dbReference>
<proteinExistence type="predicted"/>
<dbReference type="InterPro" id="IPR036188">
    <property type="entry name" value="FAD/NAD-bd_sf"/>
</dbReference>
<organism evidence="4 5">
    <name type="scientific">Vandammella animalimorsus</name>
    <dbReference type="NCBI Taxonomy" id="2029117"/>
    <lineage>
        <taxon>Bacteria</taxon>
        <taxon>Pseudomonadati</taxon>
        <taxon>Pseudomonadota</taxon>
        <taxon>Betaproteobacteria</taxon>
        <taxon>Burkholderiales</taxon>
        <taxon>Comamonadaceae</taxon>
        <taxon>Vandammella</taxon>
    </lineage>
</organism>
<keyword evidence="2" id="KW-0812">Transmembrane</keyword>
<dbReference type="PROSITE" id="PS51257">
    <property type="entry name" value="PROKAR_LIPOPROTEIN"/>
    <property type="match status" value="1"/>
</dbReference>
<dbReference type="SUPFAM" id="SSF51905">
    <property type="entry name" value="FAD/NAD(P)-binding domain"/>
    <property type="match status" value="1"/>
</dbReference>
<feature type="transmembrane region" description="Helical" evidence="2">
    <location>
        <begin position="6"/>
        <end position="27"/>
    </location>
</feature>
<protein>
    <submittedName>
        <fullName evidence="4">FAD-dependent oxidoreductase</fullName>
    </submittedName>
</protein>
<evidence type="ECO:0000313" key="4">
    <source>
        <dbReference type="EMBL" id="PAT34219.1"/>
    </source>
</evidence>
<dbReference type="Proteomes" id="UP000218054">
    <property type="component" value="Unassembled WGS sequence"/>
</dbReference>
<gene>
    <name evidence="4" type="ORF">CK625_13065</name>
</gene>
<evidence type="ECO:0000256" key="2">
    <source>
        <dbReference type="SAM" id="Phobius"/>
    </source>
</evidence>
<keyword evidence="2" id="KW-0472">Membrane</keyword>
<dbReference type="Gene3D" id="3.30.9.10">
    <property type="entry name" value="D-Amino Acid Oxidase, subunit A, domain 2"/>
    <property type="match status" value="1"/>
</dbReference>
<name>A0A2A2A9G0_9BURK</name>
<dbReference type="EMBL" id="NSJB01000016">
    <property type="protein sequence ID" value="PAT34219.1"/>
    <property type="molecule type" value="Genomic_DNA"/>
</dbReference>